<sequence length="530" mass="57443">MPLTVRVGTRHITNEVAGLQIRKEAVGGVKSIALRLARPLDKFDANLDLLEHVTIYDARSAEIIADGDLTDQGRGTDGSGQVWDMVAFGPAQCASDITFPYVVVDQATTQFVRSSASSKSATTNTSEINANTPSLEVVADEGKTISTTWLGDWVYRALYQSRQKLARISVVMDAGVNGADWHQMVVTRNTPTGGGNAAVDIGASTTSSTRTGVVVTNFPNGDDIVSVRCARQTTSTTGGTNTWFGFSQIKIRALLKSATGVDLLSGYTTNTVVAHQVVNDLLGRILSRFDGASAVVSTEGVYTIDQLAYVDGTTAEQVLNDLMALEPAFRWTTSADTGNGYGFRWEAWPTTVRYEATLDDGGSFPVSAQDLYNEVTVRWVRADGFVRQVLRTGACPILDDKGITRRAIIDLSDEVGSVAAAEKAGDNFLDEHRAPKNSGTLTVSRRIRDLATGRMVEPFEIEPGELIRVRGVESYPDALNASSNDGLTVFRIWSATYNSDSHSVELELDADARTTANALRKLLKRRDRRR</sequence>
<evidence type="ECO:0008006" key="3">
    <source>
        <dbReference type="Google" id="ProtNLM"/>
    </source>
</evidence>
<evidence type="ECO:0000313" key="2">
    <source>
        <dbReference type="Proteomes" id="UP000655410"/>
    </source>
</evidence>
<protein>
    <recommendedName>
        <fullName evidence="3">Minor tail protein</fullName>
    </recommendedName>
</protein>
<proteinExistence type="predicted"/>
<accession>A0ABQ2N8I6</accession>
<keyword evidence="2" id="KW-1185">Reference proteome</keyword>
<dbReference type="EMBL" id="BMNI01000001">
    <property type="protein sequence ID" value="GGO86598.1"/>
    <property type="molecule type" value="Genomic_DNA"/>
</dbReference>
<comment type="caution">
    <text evidence="1">The sequence shown here is derived from an EMBL/GenBank/DDBJ whole genome shotgun (WGS) entry which is preliminary data.</text>
</comment>
<gene>
    <name evidence="1" type="ORF">GCM10011584_09300</name>
</gene>
<evidence type="ECO:0000313" key="1">
    <source>
        <dbReference type="EMBL" id="GGO86598.1"/>
    </source>
</evidence>
<dbReference type="Proteomes" id="UP000655410">
    <property type="component" value="Unassembled WGS sequence"/>
</dbReference>
<reference evidence="2" key="1">
    <citation type="journal article" date="2019" name="Int. J. Syst. Evol. Microbiol.">
        <title>The Global Catalogue of Microorganisms (GCM) 10K type strain sequencing project: providing services to taxonomists for standard genome sequencing and annotation.</title>
        <authorList>
            <consortium name="The Broad Institute Genomics Platform"/>
            <consortium name="The Broad Institute Genome Sequencing Center for Infectious Disease"/>
            <person name="Wu L."/>
            <person name="Ma J."/>
        </authorList>
    </citation>
    <scope>NUCLEOTIDE SEQUENCE [LARGE SCALE GENOMIC DNA]</scope>
    <source>
        <strain evidence="2">CGMCC 4.7371</strain>
    </source>
</reference>
<name>A0ABQ2N8I6_9ACTN</name>
<organism evidence="1 2">
    <name type="scientific">Nocardioides phosphati</name>
    <dbReference type="NCBI Taxonomy" id="1867775"/>
    <lineage>
        <taxon>Bacteria</taxon>
        <taxon>Bacillati</taxon>
        <taxon>Actinomycetota</taxon>
        <taxon>Actinomycetes</taxon>
        <taxon>Propionibacteriales</taxon>
        <taxon>Nocardioidaceae</taxon>
        <taxon>Nocardioides</taxon>
    </lineage>
</organism>